<dbReference type="Pfam" id="PF02628">
    <property type="entry name" value="COX15-CtaA"/>
    <property type="match status" value="1"/>
</dbReference>
<dbReference type="GO" id="GO:0016491">
    <property type="term" value="F:oxidoreductase activity"/>
    <property type="evidence" value="ECO:0007669"/>
    <property type="project" value="UniProtKB-KW"/>
</dbReference>
<dbReference type="GO" id="GO:0016020">
    <property type="term" value="C:membrane"/>
    <property type="evidence" value="ECO:0007669"/>
    <property type="project" value="UniProtKB-SubCell"/>
</dbReference>
<evidence type="ECO:0000313" key="14">
    <source>
        <dbReference type="Proteomes" id="UP000260823"/>
    </source>
</evidence>
<dbReference type="EMBL" id="QWDE01000002">
    <property type="protein sequence ID" value="RFZ83246.1"/>
    <property type="molecule type" value="Genomic_DNA"/>
</dbReference>
<keyword evidence="9 12" id="KW-0472">Membrane</keyword>
<comment type="subcellular location">
    <subcellularLocation>
        <location evidence="1">Membrane</location>
        <topology evidence="1">Multi-pass membrane protein</topology>
    </subcellularLocation>
</comment>
<keyword evidence="14" id="KW-1185">Reference proteome</keyword>
<keyword evidence="8" id="KW-0350">Heme biosynthesis</keyword>
<evidence type="ECO:0000256" key="1">
    <source>
        <dbReference type="ARBA" id="ARBA00004141"/>
    </source>
</evidence>
<evidence type="ECO:0000256" key="4">
    <source>
        <dbReference type="ARBA" id="ARBA00022723"/>
    </source>
</evidence>
<evidence type="ECO:0000256" key="3">
    <source>
        <dbReference type="ARBA" id="ARBA00022692"/>
    </source>
</evidence>
<evidence type="ECO:0000313" key="13">
    <source>
        <dbReference type="EMBL" id="RFZ83246.1"/>
    </source>
</evidence>
<feature type="transmembrane region" description="Helical" evidence="12">
    <location>
        <begin position="209"/>
        <end position="228"/>
    </location>
</feature>
<evidence type="ECO:0000256" key="5">
    <source>
        <dbReference type="ARBA" id="ARBA00022989"/>
    </source>
</evidence>
<dbReference type="PANTHER" id="PTHR35457:SF1">
    <property type="entry name" value="HEME A SYNTHASE"/>
    <property type="match status" value="1"/>
</dbReference>
<feature type="transmembrane region" description="Helical" evidence="12">
    <location>
        <begin position="12"/>
        <end position="31"/>
    </location>
</feature>
<evidence type="ECO:0000256" key="11">
    <source>
        <dbReference type="ARBA" id="ARBA00023444"/>
    </source>
</evidence>
<name>A0A3E2NQH3_9SPHI</name>
<reference evidence="13 14" key="1">
    <citation type="submission" date="2018-08" db="EMBL/GenBank/DDBJ databases">
        <title>Mucilaginibacter terrae sp. nov., isolated from manganese diggings.</title>
        <authorList>
            <person name="Huang Y."/>
            <person name="Zhou Z."/>
        </authorList>
    </citation>
    <scope>NUCLEOTIDE SEQUENCE [LARGE SCALE GENOMIC DNA]</scope>
    <source>
        <strain evidence="13 14">ZH6</strain>
    </source>
</reference>
<dbReference type="GO" id="GO:0006784">
    <property type="term" value="P:heme A biosynthetic process"/>
    <property type="evidence" value="ECO:0007669"/>
    <property type="project" value="InterPro"/>
</dbReference>
<keyword evidence="7" id="KW-0408">Iron</keyword>
<dbReference type="OrthoDB" id="1447144at2"/>
<evidence type="ECO:0000256" key="7">
    <source>
        <dbReference type="ARBA" id="ARBA00023004"/>
    </source>
</evidence>
<keyword evidence="10" id="KW-1015">Disulfide bond</keyword>
<comment type="caution">
    <text evidence="13">The sequence shown here is derived from an EMBL/GenBank/DDBJ whole genome shotgun (WGS) entry which is preliminary data.</text>
</comment>
<comment type="pathway">
    <text evidence="11">Porphyrin-containing compound metabolism.</text>
</comment>
<dbReference type="InterPro" id="IPR050450">
    <property type="entry name" value="COX15/CtaA_HemeA_synthase"/>
</dbReference>
<organism evidence="13 14">
    <name type="scientific">Mucilaginibacter terrenus</name>
    <dbReference type="NCBI Taxonomy" id="2482727"/>
    <lineage>
        <taxon>Bacteria</taxon>
        <taxon>Pseudomonadati</taxon>
        <taxon>Bacteroidota</taxon>
        <taxon>Sphingobacteriia</taxon>
        <taxon>Sphingobacteriales</taxon>
        <taxon>Sphingobacteriaceae</taxon>
        <taxon>Mucilaginibacter</taxon>
    </lineage>
</organism>
<feature type="transmembrane region" description="Helical" evidence="12">
    <location>
        <begin position="265"/>
        <end position="284"/>
    </location>
</feature>
<feature type="transmembrane region" description="Helical" evidence="12">
    <location>
        <begin position="144"/>
        <end position="165"/>
    </location>
</feature>
<dbReference type="RefSeq" id="WP_117383721.1">
    <property type="nucleotide sequence ID" value="NZ_QWDE01000002.1"/>
</dbReference>
<keyword evidence="5 12" id="KW-1133">Transmembrane helix</keyword>
<feature type="transmembrane region" description="Helical" evidence="12">
    <location>
        <begin position="322"/>
        <end position="344"/>
    </location>
</feature>
<feature type="transmembrane region" description="Helical" evidence="12">
    <location>
        <begin position="296"/>
        <end position="316"/>
    </location>
</feature>
<feature type="transmembrane region" description="Helical" evidence="12">
    <location>
        <begin position="171"/>
        <end position="197"/>
    </location>
</feature>
<dbReference type="InterPro" id="IPR003780">
    <property type="entry name" value="COX15/CtaA_fam"/>
</dbReference>
<evidence type="ECO:0000256" key="2">
    <source>
        <dbReference type="ARBA" id="ARBA00022475"/>
    </source>
</evidence>
<dbReference type="AlphaFoldDB" id="A0A3E2NQH3"/>
<keyword evidence="4" id="KW-0479">Metal-binding</keyword>
<accession>A0A3E2NQH3</accession>
<dbReference type="Proteomes" id="UP000260823">
    <property type="component" value="Unassembled WGS sequence"/>
</dbReference>
<dbReference type="PANTHER" id="PTHR35457">
    <property type="entry name" value="HEME A SYNTHASE"/>
    <property type="match status" value="1"/>
</dbReference>
<gene>
    <name evidence="13" type="ORF">DYU05_13995</name>
</gene>
<protein>
    <submittedName>
        <fullName evidence="13">Heme A synthase</fullName>
    </submittedName>
</protein>
<keyword evidence="6" id="KW-0560">Oxidoreductase</keyword>
<feature type="transmembrane region" description="Helical" evidence="12">
    <location>
        <begin position="115"/>
        <end position="137"/>
    </location>
</feature>
<evidence type="ECO:0000256" key="9">
    <source>
        <dbReference type="ARBA" id="ARBA00023136"/>
    </source>
</evidence>
<keyword evidence="3 12" id="KW-0812">Transmembrane</keyword>
<sequence length="354" mass="39585">MSSNASGSKFLNINLATIILLFILILAGGVVRSTGSGMGCPDWPKCFGQYIPPTDISELPANYKEVYANGRMAKNQKFAKMLDVFGYSQLAMRIRNDKSILVPEEFNSARTWTEYINRLIGAISGIFLLLTAVYSFRYWKSSKFIVILSILNLILVGFQAWLGSIVVSTNLVAWIVTVHMLLALAILAICIATYHMAKTNGRYKLTVKPLLAVVTLIVLALSILQITFGTEVREKIDAVASHLEGSYRDSWTSRAGEIFNQHRDMALVVLALNIVLYALVRRNFSRHSIQQQLMSFTFLMIMLQIVTGILLSYWSLPPFAQAAHIVLASLVFGAQFYLLLNLFSSVNNIQEARR</sequence>
<evidence type="ECO:0000256" key="10">
    <source>
        <dbReference type="ARBA" id="ARBA00023157"/>
    </source>
</evidence>
<evidence type="ECO:0000256" key="12">
    <source>
        <dbReference type="SAM" id="Phobius"/>
    </source>
</evidence>
<keyword evidence="2" id="KW-1003">Cell membrane</keyword>
<evidence type="ECO:0000256" key="6">
    <source>
        <dbReference type="ARBA" id="ARBA00023002"/>
    </source>
</evidence>
<dbReference type="GO" id="GO:0046872">
    <property type="term" value="F:metal ion binding"/>
    <property type="evidence" value="ECO:0007669"/>
    <property type="project" value="UniProtKB-KW"/>
</dbReference>
<proteinExistence type="predicted"/>
<evidence type="ECO:0000256" key="8">
    <source>
        <dbReference type="ARBA" id="ARBA00023133"/>
    </source>
</evidence>